<evidence type="ECO:0000259" key="5">
    <source>
        <dbReference type="PROSITE" id="PS50932"/>
    </source>
</evidence>
<dbReference type="Pfam" id="PF00356">
    <property type="entry name" value="LacI"/>
    <property type="match status" value="1"/>
</dbReference>
<dbReference type="PROSITE" id="PS00356">
    <property type="entry name" value="HTH_LACI_1"/>
    <property type="match status" value="1"/>
</dbReference>
<dbReference type="PANTHER" id="PTHR30146">
    <property type="entry name" value="LACI-RELATED TRANSCRIPTIONAL REPRESSOR"/>
    <property type="match status" value="1"/>
</dbReference>
<evidence type="ECO:0000256" key="1">
    <source>
        <dbReference type="ARBA" id="ARBA00023015"/>
    </source>
</evidence>
<proteinExistence type="predicted"/>
<dbReference type="CDD" id="cd06267">
    <property type="entry name" value="PBP1_LacI_sugar_binding-like"/>
    <property type="match status" value="1"/>
</dbReference>
<dbReference type="RefSeq" id="WP_340293486.1">
    <property type="nucleotide sequence ID" value="NZ_JBBEOI010000110.1"/>
</dbReference>
<dbReference type="PANTHER" id="PTHR30146:SF138">
    <property type="entry name" value="TRANSCRIPTIONAL REGULATORY PROTEIN"/>
    <property type="match status" value="1"/>
</dbReference>
<evidence type="ECO:0000256" key="3">
    <source>
        <dbReference type="ARBA" id="ARBA00023163"/>
    </source>
</evidence>
<dbReference type="GO" id="GO:0003677">
    <property type="term" value="F:DNA binding"/>
    <property type="evidence" value="ECO:0007669"/>
    <property type="project" value="UniProtKB-KW"/>
</dbReference>
<keyword evidence="7" id="KW-1185">Reference proteome</keyword>
<dbReference type="SMART" id="SM00354">
    <property type="entry name" value="HTH_LACI"/>
    <property type="match status" value="1"/>
</dbReference>
<dbReference type="InterPro" id="IPR000843">
    <property type="entry name" value="HTH_LacI"/>
</dbReference>
<dbReference type="SUPFAM" id="SSF53822">
    <property type="entry name" value="Periplasmic binding protein-like I"/>
    <property type="match status" value="1"/>
</dbReference>
<organism evidence="6 7">
    <name type="scientific">Aquipuribacter hungaricus</name>
    <dbReference type="NCBI Taxonomy" id="545624"/>
    <lineage>
        <taxon>Bacteria</taxon>
        <taxon>Bacillati</taxon>
        <taxon>Actinomycetota</taxon>
        <taxon>Actinomycetes</taxon>
        <taxon>Micrococcales</taxon>
        <taxon>Intrasporangiaceae</taxon>
        <taxon>Aquipuribacter</taxon>
    </lineage>
</organism>
<protein>
    <submittedName>
        <fullName evidence="6">LacI family DNA-binding transcriptional regulator</fullName>
    </submittedName>
</protein>
<dbReference type="InterPro" id="IPR028082">
    <property type="entry name" value="Peripla_BP_I"/>
</dbReference>
<dbReference type="Gene3D" id="1.10.260.40">
    <property type="entry name" value="lambda repressor-like DNA-binding domains"/>
    <property type="match status" value="1"/>
</dbReference>
<dbReference type="InterPro" id="IPR010982">
    <property type="entry name" value="Lambda_DNA-bd_dom_sf"/>
</dbReference>
<keyword evidence="2 6" id="KW-0238">DNA-binding</keyword>
<reference evidence="7" key="1">
    <citation type="journal article" date="2019" name="Int. J. Syst. Evol. Microbiol.">
        <title>The Global Catalogue of Microorganisms (GCM) 10K type strain sequencing project: providing services to taxonomists for standard genome sequencing and annotation.</title>
        <authorList>
            <consortium name="The Broad Institute Genomics Platform"/>
            <consortium name="The Broad Institute Genome Sequencing Center for Infectious Disease"/>
            <person name="Wu L."/>
            <person name="Ma J."/>
        </authorList>
    </citation>
    <scope>NUCLEOTIDE SEQUENCE [LARGE SCALE GENOMIC DNA]</scope>
    <source>
        <strain evidence="7">NCAIM B.02333</strain>
    </source>
</reference>
<gene>
    <name evidence="6" type="ORF">ACFOLH_11495</name>
</gene>
<accession>A0ABV7WK55</accession>
<evidence type="ECO:0000256" key="2">
    <source>
        <dbReference type="ARBA" id="ARBA00023125"/>
    </source>
</evidence>
<dbReference type="Proteomes" id="UP001595685">
    <property type="component" value="Unassembled WGS sequence"/>
</dbReference>
<dbReference type="PROSITE" id="PS50932">
    <property type="entry name" value="HTH_LACI_2"/>
    <property type="match status" value="1"/>
</dbReference>
<comment type="caution">
    <text evidence="6">The sequence shown here is derived from an EMBL/GenBank/DDBJ whole genome shotgun (WGS) entry which is preliminary data.</text>
</comment>
<dbReference type="Pfam" id="PF13377">
    <property type="entry name" value="Peripla_BP_3"/>
    <property type="match status" value="1"/>
</dbReference>
<evidence type="ECO:0000313" key="7">
    <source>
        <dbReference type="Proteomes" id="UP001595685"/>
    </source>
</evidence>
<evidence type="ECO:0000313" key="6">
    <source>
        <dbReference type="EMBL" id="MFC3688966.1"/>
    </source>
</evidence>
<feature type="region of interest" description="Disordered" evidence="4">
    <location>
        <begin position="317"/>
        <end position="351"/>
    </location>
</feature>
<sequence length="351" mass="36898">MASIEDVARATGVSTATVSRALRGLASVAEPTRARVQLAAQSLGYVPSAAAASLASGRTKAVGLLTPHVSRWFFAVCIETVEAVLRTHGYDVLLVQLPPGGRTTPGPSRTLPPSRPMLSADLLRKRVDATIVLTLPLVPEELTVLQALGHELVYVGGTVPGLRSVGIDDVAVGRSATEHLLGLGHTDVAYVGASLSPGDWAPPQERYRGYRQAMTAAGLEPGEALVADLTVADGRRTVRELLRRGTLPGALVCACDELAIGVLHELRQAGVDVPGQVSVIGVDDHPHAELHDLTTISQPVAEQAETATRWVMEGLRPGARAGGTEPAPRSERMPTRLVLRRSTGPAQARAT</sequence>
<evidence type="ECO:0000256" key="4">
    <source>
        <dbReference type="SAM" id="MobiDB-lite"/>
    </source>
</evidence>
<dbReference type="EMBL" id="JBHRWW010000006">
    <property type="protein sequence ID" value="MFC3688966.1"/>
    <property type="molecule type" value="Genomic_DNA"/>
</dbReference>
<feature type="domain" description="HTH lacI-type" evidence="5">
    <location>
        <begin position="2"/>
        <end position="56"/>
    </location>
</feature>
<dbReference type="CDD" id="cd01392">
    <property type="entry name" value="HTH_LacI"/>
    <property type="match status" value="1"/>
</dbReference>
<dbReference type="Gene3D" id="3.40.50.2300">
    <property type="match status" value="2"/>
</dbReference>
<keyword evidence="3" id="KW-0804">Transcription</keyword>
<name>A0ABV7WK55_9MICO</name>
<dbReference type="SUPFAM" id="SSF47413">
    <property type="entry name" value="lambda repressor-like DNA-binding domains"/>
    <property type="match status" value="1"/>
</dbReference>
<dbReference type="InterPro" id="IPR046335">
    <property type="entry name" value="LacI/GalR-like_sensor"/>
</dbReference>
<keyword evidence="1" id="KW-0805">Transcription regulation</keyword>